<evidence type="ECO:0000313" key="2">
    <source>
        <dbReference type="Proteomes" id="UP001289645"/>
    </source>
</evidence>
<accession>A0ACC6MHM3</accession>
<protein>
    <submittedName>
        <fullName evidence="1">HAD-IC family P-type ATPase</fullName>
    </submittedName>
</protein>
<dbReference type="EMBL" id="JAOXLN010000013">
    <property type="protein sequence ID" value="MDZ5086435.1"/>
    <property type="molecule type" value="Genomic_DNA"/>
</dbReference>
<reference evidence="1 2" key="1">
    <citation type="journal article" date="2021" name="Chemosphere">
        <title>Bioballs carrying a syntrophic Rhodococcus and Mycolicibacterium consortium for simultaneous sorption and biodegradation of fuel oil in contaminated freshwater.</title>
        <authorList>
            <person name="Naloka K."/>
            <person name="Polrit D."/>
            <person name="Muangchinda C."/>
            <person name="Thoetkiattikul H."/>
            <person name="Pinyakong O."/>
        </authorList>
    </citation>
    <scope>NUCLEOTIDE SEQUENCE [LARGE SCALE GENOMIC DNA]</scope>
    <source>
        <strain evidence="1 2">J101</strain>
    </source>
</reference>
<evidence type="ECO:0000313" key="1">
    <source>
        <dbReference type="EMBL" id="MDZ5086435.1"/>
    </source>
</evidence>
<proteinExistence type="predicted"/>
<name>A0ACC6MHM3_MYCPF</name>
<keyword evidence="2" id="KW-1185">Reference proteome</keyword>
<gene>
    <name evidence="1" type="ORF">OHX15_13690</name>
</gene>
<organism evidence="1 2">
    <name type="scientific">Mycolicibacterium parafortuitum</name>
    <name type="common">Mycobacterium parafortuitum</name>
    <dbReference type="NCBI Taxonomy" id="39692"/>
    <lineage>
        <taxon>Bacteria</taxon>
        <taxon>Bacillati</taxon>
        <taxon>Actinomycetota</taxon>
        <taxon>Actinomycetes</taxon>
        <taxon>Mycobacteriales</taxon>
        <taxon>Mycobacteriaceae</taxon>
        <taxon>Mycolicibacterium</taxon>
    </lineage>
</organism>
<dbReference type="Proteomes" id="UP001289645">
    <property type="component" value="Unassembled WGS sequence"/>
</dbReference>
<sequence>MVVSDAVTANAHHGLAAHEVVLLLQTDPHRGLTTEVADERLKEFGLNTLPAPRGAGLVTRVLRQFHHPLIYVLLVAGVVTATLREYVDSVVIFAVVVVNAIVGFVQETKAETALQSLRSMVRTEAKVIRDGRERTIGSDQLAPGDLVLVEAGDKVPADVRLIRESELRVDESALTGESVPVDKTEVMLPEATPVADRCNIVYSGTLVTAGSGAGIVVATGSETEIGEIHRLVGAAETLATPLTAKLAWFSKILTIGILALAAATFALGLARRQDAVETFTAAVALAVGAIPEGLPAAVTITLAIGVGRMAKRRAVIRRLPAVETLGGTTVICADKTGTLTENQMTVRKVWTPQRAVTATGSGYAPTGALLTGDGEPMPVDADESLRWTLVAGAVCNDAALSPDGPRWQIAGDPTEAAMLVVAAKAGLAIEDLRNDFPRVGAIPFSSERQYMATLHQSARHRHVVLVKGSVERLLELCERQMDADGTLRRVDRSAAVAAAEALAAEGLRVLACGVAVPADPSRFTEAQIAGSITFTGLQAMLDPPRDAAAPAVAACHSAGIAVKMITGDHPGTASAIAESVGVLAPGGPGQRSVMTGAQLAASSADEFPDLVDEASVFARVSPEQKLRLVEALQAKGHVVAMTGDGVNDAPALRQASIGVAMGRGGTEVAKDAADMVLTDDDFATIEAAVEEGRGVFDNLTKFITWTLPTNIGEGLVILAAIAMGAMLPILPTQILWINMTTAVALGLMLAFEPKEAGIMTRPPRDPGQPLLTRALMGRILLVSSLLVAGSWWLFEWELAQGASLAEARTAALNVFVVVEAFYLFSCRSLTRSAWRIGLFTNRWLIVGVAVQAVAQIAITYLPVMNTIFDTAPLDAEVWLRIFGIAVVVSLVVASEKWLRARSSTVRRI</sequence>
<comment type="caution">
    <text evidence="1">The sequence shown here is derived from an EMBL/GenBank/DDBJ whole genome shotgun (WGS) entry which is preliminary data.</text>
</comment>